<feature type="region of interest" description="Disordered" evidence="1">
    <location>
        <begin position="315"/>
        <end position="375"/>
    </location>
</feature>
<dbReference type="AlphaFoldDB" id="A0A397S073"/>
<organism evidence="3 4">
    <name type="scientific">Anaeroplasma bactoclasticum</name>
    <dbReference type="NCBI Taxonomy" id="2088"/>
    <lineage>
        <taxon>Bacteria</taxon>
        <taxon>Bacillati</taxon>
        <taxon>Mycoplasmatota</taxon>
        <taxon>Mollicutes</taxon>
        <taxon>Anaeroplasmatales</taxon>
        <taxon>Anaeroplasmataceae</taxon>
        <taxon>Anaeroplasma</taxon>
    </lineage>
</organism>
<evidence type="ECO:0000313" key="4">
    <source>
        <dbReference type="Proteomes" id="UP000266506"/>
    </source>
</evidence>
<feature type="domain" description="DUF1508" evidence="2">
    <location>
        <begin position="386"/>
        <end position="427"/>
    </location>
</feature>
<feature type="domain" description="DUF1508" evidence="2">
    <location>
        <begin position="201"/>
        <end position="240"/>
    </location>
</feature>
<name>A0A397S073_9MOLU</name>
<evidence type="ECO:0000313" key="3">
    <source>
        <dbReference type="EMBL" id="RIA77795.1"/>
    </source>
</evidence>
<feature type="compositionally biased region" description="Basic and acidic residues" evidence="1">
    <location>
        <begin position="315"/>
        <end position="355"/>
    </location>
</feature>
<dbReference type="InterPro" id="IPR051141">
    <property type="entry name" value="UPF0339_domain"/>
</dbReference>
<dbReference type="EMBL" id="QXEV01000006">
    <property type="protein sequence ID" value="RIA77795.1"/>
    <property type="molecule type" value="Genomic_DNA"/>
</dbReference>
<comment type="caution">
    <text evidence="3">The sequence shown here is derived from an EMBL/GenBank/DDBJ whole genome shotgun (WGS) entry which is preliminary data.</text>
</comment>
<feature type="domain" description="DUF1508" evidence="2">
    <location>
        <begin position="513"/>
        <end position="553"/>
    </location>
</feature>
<proteinExistence type="predicted"/>
<dbReference type="InParanoid" id="A0A397S073"/>
<dbReference type="SUPFAM" id="SSF160113">
    <property type="entry name" value="YegP-like"/>
    <property type="match status" value="8"/>
</dbReference>
<feature type="domain" description="DUF1508" evidence="2">
    <location>
        <begin position="434"/>
        <end position="481"/>
    </location>
</feature>
<dbReference type="RefSeq" id="WP_119015930.1">
    <property type="nucleotide sequence ID" value="NZ_QXEV01000006.1"/>
</dbReference>
<dbReference type="OrthoDB" id="9802792at2"/>
<dbReference type="InterPro" id="IPR036913">
    <property type="entry name" value="YegP-like_sf"/>
</dbReference>
<evidence type="ECO:0000256" key="1">
    <source>
        <dbReference type="SAM" id="MobiDB-lite"/>
    </source>
</evidence>
<sequence>MAKLQKNLINKEELLADIERIKKSKDSDEIDAIMAKYEKGLAEMDRRRAKQAATPEKPKTGRYNGKYEVYPAADGYAYRLKASNGEILATSEIYTTRDGVIKAIDTVKKNVETGEIRVFSDKHGKFKFKLVAQNHRVLVFSSNYSQEAGAQRASESFKKFALKADIVDIDLKDDDLAHATKIKIASYEDKTGGKYELDVDDGDYSWVLKASNGEILVQMEGYTSKPSALASIEKFKQYVAEGTFKAIKDKSNHSLFKLYTQSNRVAAVGEAYSTKTAAISAANSVVAFYKLAELVDLEEIAKKEARKQAAKEKRAEKKALEAKQEEVKQDEPEKKAAKRPQEKKTEPKPEEPEKKAAKRPAVKKAETKDQPKTGRYNGKYEVYQAADGYAYRLKASNGEVLATSEIYSTRDGVLRAINTVKKNIETGELRVFADKKGKFKFKLTSSNHRVLLISANYAQESGAKNATESFKKFALKADIVDIELKDDDLASATAVKITSNEDKTGGKYEIEESNGEFSWDLKASNGEILVQMEGYTSKASTLASIEKFKQYVAEGTFKSIKDKTGHYQYKLYTKSNRVAAVGESYKTKTSAVSAANSVVSFYKMAEVVDLNQLAKAEAKAKKDAAKSKK</sequence>
<gene>
    <name evidence="3" type="ORF">EI71_00771</name>
</gene>
<evidence type="ECO:0000259" key="2">
    <source>
        <dbReference type="Pfam" id="PF07411"/>
    </source>
</evidence>
<feature type="compositionally biased region" description="Basic and acidic residues" evidence="1">
    <location>
        <begin position="363"/>
        <end position="372"/>
    </location>
</feature>
<feature type="domain" description="DUF1508" evidence="2">
    <location>
        <begin position="73"/>
        <end position="116"/>
    </location>
</feature>
<dbReference type="PANTHER" id="PTHR40606">
    <property type="match status" value="1"/>
</dbReference>
<feature type="domain" description="DUF1508" evidence="2">
    <location>
        <begin position="121"/>
        <end position="168"/>
    </location>
</feature>
<protein>
    <submittedName>
        <fullName evidence="3">Uncharacterized protein YegP (UPF0339 family)</fullName>
    </submittedName>
</protein>
<dbReference type="InterPro" id="IPR010879">
    <property type="entry name" value="DUF1508"/>
</dbReference>
<dbReference type="Gene3D" id="2.30.29.80">
    <property type="match status" value="4"/>
</dbReference>
<reference evidence="3 4" key="1">
    <citation type="submission" date="2018-08" db="EMBL/GenBank/DDBJ databases">
        <title>Genomic Encyclopedia of Archaeal and Bacterial Type Strains, Phase II (KMG-II): from individual species to whole genera.</title>
        <authorList>
            <person name="Goeker M."/>
        </authorList>
    </citation>
    <scope>NUCLEOTIDE SEQUENCE [LARGE SCALE GENOMIC DNA]</scope>
    <source>
        <strain evidence="3 4">ATCC 27112</strain>
    </source>
</reference>
<keyword evidence="4" id="KW-1185">Reference proteome</keyword>
<dbReference type="PANTHER" id="PTHR40606:SF1">
    <property type="entry name" value="UPF0339 PROTEIN YEGP"/>
    <property type="match status" value="1"/>
</dbReference>
<dbReference type="Proteomes" id="UP000266506">
    <property type="component" value="Unassembled WGS sequence"/>
</dbReference>
<accession>A0A397S073</accession>
<dbReference type="Pfam" id="PF07411">
    <property type="entry name" value="DUF1508"/>
    <property type="match status" value="6"/>
</dbReference>